<dbReference type="RefSeq" id="WP_212530046.1">
    <property type="nucleotide sequence ID" value="NZ_JAGSOG010000099.1"/>
</dbReference>
<name>A0A941EQJ3_9ACTN</name>
<dbReference type="AlphaFoldDB" id="A0A941EQJ3"/>
<accession>A0A941EQJ3</accession>
<sequence>MSAVALLEEIADLLCAALGQDTAWRAALGPATRLDGELFLDSLELAAFGAALTARYGEPVDLPAYVAGLDIDAIIELTLAQVAEYVAHVGHLERTAGAAGPAAVAERAAAV</sequence>
<organism evidence="1 2">
    <name type="scientific">Actinospica durhamensis</name>
    <dbReference type="NCBI Taxonomy" id="1508375"/>
    <lineage>
        <taxon>Bacteria</taxon>
        <taxon>Bacillati</taxon>
        <taxon>Actinomycetota</taxon>
        <taxon>Actinomycetes</taxon>
        <taxon>Catenulisporales</taxon>
        <taxon>Actinospicaceae</taxon>
        <taxon>Actinospica</taxon>
    </lineage>
</organism>
<protein>
    <recommendedName>
        <fullName evidence="3">Acyl carrier protein</fullName>
    </recommendedName>
</protein>
<evidence type="ECO:0000313" key="2">
    <source>
        <dbReference type="Proteomes" id="UP000675781"/>
    </source>
</evidence>
<gene>
    <name evidence="1" type="ORF">KDL01_19925</name>
</gene>
<keyword evidence="2" id="KW-1185">Reference proteome</keyword>
<evidence type="ECO:0000313" key="1">
    <source>
        <dbReference type="EMBL" id="MBR7835555.1"/>
    </source>
</evidence>
<evidence type="ECO:0008006" key="3">
    <source>
        <dbReference type="Google" id="ProtNLM"/>
    </source>
</evidence>
<dbReference type="EMBL" id="JAGSOG010000099">
    <property type="protein sequence ID" value="MBR7835555.1"/>
    <property type="molecule type" value="Genomic_DNA"/>
</dbReference>
<dbReference type="Proteomes" id="UP000675781">
    <property type="component" value="Unassembled WGS sequence"/>
</dbReference>
<comment type="caution">
    <text evidence="1">The sequence shown here is derived from an EMBL/GenBank/DDBJ whole genome shotgun (WGS) entry which is preliminary data.</text>
</comment>
<proteinExistence type="predicted"/>
<reference evidence="1" key="1">
    <citation type="submission" date="2021-04" db="EMBL/GenBank/DDBJ databases">
        <title>Genome based classification of Actinospica acidithermotolerans sp. nov., an actinobacterium isolated from an Indonesian hot spring.</title>
        <authorList>
            <person name="Kusuma A.B."/>
            <person name="Putra K.E."/>
            <person name="Nafisah S."/>
            <person name="Loh J."/>
            <person name="Nouioui I."/>
            <person name="Goodfellow M."/>
        </authorList>
    </citation>
    <scope>NUCLEOTIDE SEQUENCE</scope>
    <source>
        <strain evidence="1">CSCA 57</strain>
    </source>
</reference>